<gene>
    <name evidence="11" type="primary">NPM2</name>
</gene>
<dbReference type="GeneID" id="112926829"/>
<dbReference type="Proteomes" id="UP001652641">
    <property type="component" value="Chromosome 9"/>
</dbReference>
<comment type="similarity">
    <text evidence="2">Belongs to the nucleoplasmin family.</text>
</comment>
<evidence type="ECO:0000256" key="8">
    <source>
        <dbReference type="SAM" id="MobiDB-lite"/>
    </source>
</evidence>
<keyword evidence="6" id="KW-0539">Nucleus</keyword>
<evidence type="ECO:0000256" key="7">
    <source>
        <dbReference type="ARBA" id="ARBA00023279"/>
    </source>
</evidence>
<feature type="region of interest" description="Disordered" evidence="8">
    <location>
        <begin position="170"/>
        <end position="276"/>
    </location>
</feature>
<evidence type="ECO:0000256" key="4">
    <source>
        <dbReference type="ARBA" id="ARBA00022853"/>
    </source>
</evidence>
<feature type="domain" description="Nucleoplasmin core" evidence="9">
    <location>
        <begin position="60"/>
        <end position="163"/>
    </location>
</feature>
<evidence type="ECO:0000256" key="6">
    <source>
        <dbReference type="ARBA" id="ARBA00023242"/>
    </source>
</evidence>
<keyword evidence="4" id="KW-0156">Chromatin regulator</keyword>
<dbReference type="SUPFAM" id="SSF69203">
    <property type="entry name" value="Nucleoplasmin-like core domain"/>
    <property type="match status" value="1"/>
</dbReference>
<keyword evidence="7" id="KW-0278">Fertilization</keyword>
<organism evidence="10 11">
    <name type="scientific">Vulpes vulpes</name>
    <name type="common">Red fox</name>
    <dbReference type="NCBI Taxonomy" id="9627"/>
    <lineage>
        <taxon>Eukaryota</taxon>
        <taxon>Metazoa</taxon>
        <taxon>Chordata</taxon>
        <taxon>Craniata</taxon>
        <taxon>Vertebrata</taxon>
        <taxon>Euteleostomi</taxon>
        <taxon>Mammalia</taxon>
        <taxon>Eutheria</taxon>
        <taxon>Laurasiatheria</taxon>
        <taxon>Carnivora</taxon>
        <taxon>Caniformia</taxon>
        <taxon>Canidae</taxon>
        <taxon>Vulpes</taxon>
    </lineage>
</organism>
<dbReference type="Pfam" id="PF03066">
    <property type="entry name" value="Nucleoplasmin"/>
    <property type="match status" value="1"/>
</dbReference>
<evidence type="ECO:0000256" key="5">
    <source>
        <dbReference type="ARBA" id="ARBA00023186"/>
    </source>
</evidence>
<name>A0ABM4XBY2_VULVU</name>
<dbReference type="InterPro" id="IPR004301">
    <property type="entry name" value="Nucleoplasmin"/>
</dbReference>
<evidence type="ECO:0000256" key="2">
    <source>
        <dbReference type="ARBA" id="ARBA00010744"/>
    </source>
</evidence>
<accession>A0ABM4XBY2</accession>
<feature type="compositionally biased region" description="Acidic residues" evidence="8">
    <location>
        <begin position="170"/>
        <end position="208"/>
    </location>
</feature>
<comment type="subcellular location">
    <subcellularLocation>
        <location evidence="1">Nucleus</location>
    </subcellularLocation>
</comment>
<dbReference type="RefSeq" id="XP_072575549.1">
    <property type="nucleotide sequence ID" value="XM_072719448.1"/>
</dbReference>
<reference evidence="11" key="1">
    <citation type="submission" date="2025-08" db="UniProtKB">
        <authorList>
            <consortium name="RefSeq"/>
        </authorList>
    </citation>
    <scope>IDENTIFICATION</scope>
    <source>
        <tissue evidence="11">Cell line</tissue>
    </source>
</reference>
<dbReference type="PANTHER" id="PTHR22747:SF14">
    <property type="entry name" value="NUCLEOPLASMIN-2"/>
    <property type="match status" value="1"/>
</dbReference>
<protein>
    <submittedName>
        <fullName evidence="11">Nucleoplasmin-2 isoform X6</fullName>
    </submittedName>
</protein>
<dbReference type="Gene3D" id="2.60.120.340">
    <property type="entry name" value="Nucleoplasmin core domain"/>
    <property type="match status" value="1"/>
</dbReference>
<evidence type="ECO:0000259" key="9">
    <source>
        <dbReference type="Pfam" id="PF03066"/>
    </source>
</evidence>
<keyword evidence="3" id="KW-0217">Developmental protein</keyword>
<feature type="compositionally biased region" description="Pro residues" evidence="8">
    <location>
        <begin position="28"/>
        <end position="40"/>
    </location>
</feature>
<evidence type="ECO:0000313" key="10">
    <source>
        <dbReference type="Proteomes" id="UP001652641"/>
    </source>
</evidence>
<evidence type="ECO:0000256" key="1">
    <source>
        <dbReference type="ARBA" id="ARBA00004123"/>
    </source>
</evidence>
<feature type="region of interest" description="Disordered" evidence="8">
    <location>
        <begin position="1"/>
        <end position="50"/>
    </location>
</feature>
<proteinExistence type="inferred from homology"/>
<dbReference type="InterPro" id="IPR024057">
    <property type="entry name" value="Nucleoplasmin_core_dom"/>
</dbReference>
<evidence type="ECO:0000256" key="3">
    <source>
        <dbReference type="ARBA" id="ARBA00022473"/>
    </source>
</evidence>
<keyword evidence="10" id="KW-1185">Reference proteome</keyword>
<dbReference type="PANTHER" id="PTHR22747">
    <property type="entry name" value="NUCLEOPLASMIN"/>
    <property type="match status" value="1"/>
</dbReference>
<sequence length="276" mass="29633">MQSALGGPSPASGAPRRWEGRSLSRPPAAAPPAPPAPPAPRGMNLSSSSSAAGKAPAAVLWGCELTQEKRTWTVQPQKEGKQDWKLLLCTICLGEKATEEVNLVEILPPASPDDKQAKPITIASLQASVLPMVVMMGLELSPPVTFQLRAGSGPVFLSGQECYIDAADVSWEEEEEDPEEEEEEEEEESHSDEVDDDDDDDDDVDVSLEETPVKQVKRLASQKQTSVAKVREGTPRGSSETWASPAEWSVPECVKPGRDPPGASAQPWAHPNPLTL</sequence>
<evidence type="ECO:0000313" key="11">
    <source>
        <dbReference type="RefSeq" id="XP_072575549.1"/>
    </source>
</evidence>
<dbReference type="InterPro" id="IPR036824">
    <property type="entry name" value="Nucleoplasmin_core_dom_sf"/>
</dbReference>
<keyword evidence="5" id="KW-0143">Chaperone</keyword>